<comment type="caution">
    <text evidence="1">The sequence shown here is derived from an EMBL/GenBank/DDBJ whole genome shotgun (WGS) entry which is preliminary data.</text>
</comment>
<protein>
    <submittedName>
        <fullName evidence="1">Uncharacterized protein</fullName>
    </submittedName>
</protein>
<evidence type="ECO:0000313" key="1">
    <source>
        <dbReference type="EMBL" id="KAH7919274.1"/>
    </source>
</evidence>
<proteinExistence type="predicted"/>
<dbReference type="Proteomes" id="UP000790709">
    <property type="component" value="Unassembled WGS sequence"/>
</dbReference>
<accession>A0ACB8B179</accession>
<gene>
    <name evidence="1" type="ORF">BV22DRAFT_1051159</name>
</gene>
<reference evidence="1" key="1">
    <citation type="journal article" date="2021" name="New Phytol.">
        <title>Evolutionary innovations through gain and loss of genes in the ectomycorrhizal Boletales.</title>
        <authorList>
            <person name="Wu G."/>
            <person name="Miyauchi S."/>
            <person name="Morin E."/>
            <person name="Kuo A."/>
            <person name="Drula E."/>
            <person name="Varga T."/>
            <person name="Kohler A."/>
            <person name="Feng B."/>
            <person name="Cao Y."/>
            <person name="Lipzen A."/>
            <person name="Daum C."/>
            <person name="Hundley H."/>
            <person name="Pangilinan J."/>
            <person name="Johnson J."/>
            <person name="Barry K."/>
            <person name="LaButti K."/>
            <person name="Ng V."/>
            <person name="Ahrendt S."/>
            <person name="Min B."/>
            <person name="Choi I.G."/>
            <person name="Park H."/>
            <person name="Plett J.M."/>
            <person name="Magnuson J."/>
            <person name="Spatafora J.W."/>
            <person name="Nagy L.G."/>
            <person name="Henrissat B."/>
            <person name="Grigoriev I.V."/>
            <person name="Yang Z.L."/>
            <person name="Xu J."/>
            <person name="Martin F.M."/>
        </authorList>
    </citation>
    <scope>NUCLEOTIDE SEQUENCE</scope>
    <source>
        <strain evidence="1">KUC20120723A-06</strain>
    </source>
</reference>
<sequence>MENKRSIRWLIEARVLARPSVLALRPCRRQRRSPYHQMDTIRWLRRLQQFKYVYGGEKKESIQSQHYGEPEAQPFSERDSPMRCIAAESAFVRACPYCAGCGHPVVVASTGDNAAPFDLQFAEISTPCAKLVVHPLTQDACLKTQWGSMTSTWRKETNDGYFKNVGHAGRRAVHPPQDFWSGDVDIAQKDGCGGIERFRRDVDVDGYSY</sequence>
<keyword evidence="2" id="KW-1185">Reference proteome</keyword>
<name>A0ACB8B179_9AGAM</name>
<organism evidence="1 2">
    <name type="scientific">Leucogyrophana mollusca</name>
    <dbReference type="NCBI Taxonomy" id="85980"/>
    <lineage>
        <taxon>Eukaryota</taxon>
        <taxon>Fungi</taxon>
        <taxon>Dikarya</taxon>
        <taxon>Basidiomycota</taxon>
        <taxon>Agaricomycotina</taxon>
        <taxon>Agaricomycetes</taxon>
        <taxon>Agaricomycetidae</taxon>
        <taxon>Boletales</taxon>
        <taxon>Boletales incertae sedis</taxon>
        <taxon>Leucogyrophana</taxon>
    </lineage>
</organism>
<evidence type="ECO:0000313" key="2">
    <source>
        <dbReference type="Proteomes" id="UP000790709"/>
    </source>
</evidence>
<dbReference type="EMBL" id="MU266676">
    <property type="protein sequence ID" value="KAH7919274.1"/>
    <property type="molecule type" value="Genomic_DNA"/>
</dbReference>